<comment type="caution">
    <text evidence="4">The sequence shown here is derived from an EMBL/GenBank/DDBJ whole genome shotgun (WGS) entry which is preliminary data.</text>
</comment>
<dbReference type="Proteomes" id="UP000094472">
    <property type="component" value="Unassembled WGS sequence"/>
</dbReference>
<dbReference type="AlphaFoldDB" id="A0A1E3VS98"/>
<dbReference type="Pfam" id="PF04773">
    <property type="entry name" value="FecR"/>
    <property type="match status" value="1"/>
</dbReference>
<accession>A0A1E3VS98</accession>
<dbReference type="EMBL" id="LPWF01000029">
    <property type="protein sequence ID" value="ODR96404.1"/>
    <property type="molecule type" value="Genomic_DNA"/>
</dbReference>
<keyword evidence="5" id="KW-1185">Reference proteome</keyword>
<evidence type="ECO:0000256" key="1">
    <source>
        <dbReference type="SAM" id="MobiDB-lite"/>
    </source>
</evidence>
<name>A0A1E3VS98_9HYPH</name>
<organism evidence="4 5">
    <name type="scientific">Methyloceanibacter superfactus</name>
    <dbReference type="NCBI Taxonomy" id="1774969"/>
    <lineage>
        <taxon>Bacteria</taxon>
        <taxon>Pseudomonadati</taxon>
        <taxon>Pseudomonadota</taxon>
        <taxon>Alphaproteobacteria</taxon>
        <taxon>Hyphomicrobiales</taxon>
        <taxon>Hyphomicrobiaceae</taxon>
        <taxon>Methyloceanibacter</taxon>
    </lineage>
</organism>
<protein>
    <recommendedName>
        <fullName evidence="3">FecR protein domain-containing protein</fullName>
    </recommendedName>
</protein>
<feature type="signal peptide" evidence="2">
    <location>
        <begin position="1"/>
        <end position="24"/>
    </location>
</feature>
<feature type="region of interest" description="Disordered" evidence="1">
    <location>
        <begin position="188"/>
        <end position="253"/>
    </location>
</feature>
<evidence type="ECO:0000313" key="5">
    <source>
        <dbReference type="Proteomes" id="UP000094472"/>
    </source>
</evidence>
<evidence type="ECO:0000259" key="3">
    <source>
        <dbReference type="Pfam" id="PF04773"/>
    </source>
</evidence>
<feature type="chain" id="PRO_5009138569" description="FecR protein domain-containing protein" evidence="2">
    <location>
        <begin position="25"/>
        <end position="253"/>
    </location>
</feature>
<proteinExistence type="predicted"/>
<feature type="compositionally biased region" description="Low complexity" evidence="1">
    <location>
        <begin position="235"/>
        <end position="253"/>
    </location>
</feature>
<feature type="domain" description="FecR protein" evidence="3">
    <location>
        <begin position="61"/>
        <end position="153"/>
    </location>
</feature>
<evidence type="ECO:0000256" key="2">
    <source>
        <dbReference type="SAM" id="SignalP"/>
    </source>
</evidence>
<gene>
    <name evidence="4" type="ORF">AUC69_14685</name>
</gene>
<keyword evidence="2" id="KW-0732">Signal</keyword>
<dbReference type="STRING" id="1774969.AUC69_14685"/>
<feature type="compositionally biased region" description="Pro residues" evidence="1">
    <location>
        <begin position="194"/>
        <end position="207"/>
    </location>
</feature>
<dbReference type="InterPro" id="IPR006860">
    <property type="entry name" value="FecR"/>
</dbReference>
<sequence>MILPTSAAFAALLFSSLAAEPSQAGEKIGVAAAVTPQATSQPPGGASKTLKIGKSVVYNERIATSANGVVQVLLLDGSTFTVGPGSDLVIDKFVYNPSTGTGELAASFSKGALRFVGGKLSKNEPGVKVKTPAGTLTVRGGIFQGIVRSSNQAVFAFVFGHHLSLNRHGRRYTLNQSGNLFAIGNAARRSCGRPTPPTPISFSPPSPGAASARSSIGSKALAGRSITASSPPAGTPTSLSSRSSITTGRSRGV</sequence>
<reference evidence="4 5" key="1">
    <citation type="journal article" date="2016" name="Environ. Microbiol.">
        <title>New Methyloceanibacter diversity from North Sea sediments includes methanotroph containing solely the soluble methane monooxygenase.</title>
        <authorList>
            <person name="Vekeman B."/>
            <person name="Kerckhof F.M."/>
            <person name="Cremers G."/>
            <person name="de Vos P."/>
            <person name="Vandamme P."/>
            <person name="Boon N."/>
            <person name="Op den Camp H.J."/>
            <person name="Heylen K."/>
        </authorList>
    </citation>
    <scope>NUCLEOTIDE SEQUENCE [LARGE SCALE GENOMIC DNA]</scope>
    <source>
        <strain evidence="4 5">R-67175</strain>
    </source>
</reference>
<evidence type="ECO:0000313" key="4">
    <source>
        <dbReference type="EMBL" id="ODR96404.1"/>
    </source>
</evidence>
<feature type="compositionally biased region" description="Low complexity" evidence="1">
    <location>
        <begin position="208"/>
        <end position="220"/>
    </location>
</feature>